<evidence type="ECO:0000256" key="1">
    <source>
        <dbReference type="SAM" id="Phobius"/>
    </source>
</evidence>
<gene>
    <name evidence="2" type="ORF">MKW98_027346</name>
</gene>
<keyword evidence="1" id="KW-0812">Transmembrane</keyword>
<evidence type="ECO:0000313" key="2">
    <source>
        <dbReference type="EMBL" id="KAI3932423.1"/>
    </source>
</evidence>
<dbReference type="Proteomes" id="UP001202328">
    <property type="component" value="Unassembled WGS sequence"/>
</dbReference>
<dbReference type="EMBL" id="JAJJMB010007033">
    <property type="protein sequence ID" value="KAI3932423.1"/>
    <property type="molecule type" value="Genomic_DNA"/>
</dbReference>
<name>A0AAD4T277_9MAGN</name>
<dbReference type="AlphaFoldDB" id="A0AAD4T277"/>
<protein>
    <submittedName>
        <fullName evidence="2">Uncharacterized protein</fullName>
    </submittedName>
</protein>
<comment type="caution">
    <text evidence="2">The sequence shown here is derived from an EMBL/GenBank/DDBJ whole genome shotgun (WGS) entry which is preliminary data.</text>
</comment>
<proteinExistence type="predicted"/>
<sequence length="94" mass="10530">MFIFLFQAFGLSWLVIVAVMIILKIVSLGRRKFSTEFQTGKGVDDGPCCSIIATCGLDLERICFHGSYSPQSAAREILFLSLGRCRYRVTIAFQ</sequence>
<accession>A0AAD4T277</accession>
<reference evidence="2" key="1">
    <citation type="submission" date="2022-04" db="EMBL/GenBank/DDBJ databases">
        <title>A functionally conserved STORR gene fusion in Papaver species that diverged 16.8 million years ago.</title>
        <authorList>
            <person name="Catania T."/>
        </authorList>
    </citation>
    <scope>NUCLEOTIDE SEQUENCE</scope>
    <source>
        <strain evidence="2">S-188037</strain>
    </source>
</reference>
<organism evidence="2 3">
    <name type="scientific">Papaver atlanticum</name>
    <dbReference type="NCBI Taxonomy" id="357466"/>
    <lineage>
        <taxon>Eukaryota</taxon>
        <taxon>Viridiplantae</taxon>
        <taxon>Streptophyta</taxon>
        <taxon>Embryophyta</taxon>
        <taxon>Tracheophyta</taxon>
        <taxon>Spermatophyta</taxon>
        <taxon>Magnoliopsida</taxon>
        <taxon>Ranunculales</taxon>
        <taxon>Papaveraceae</taxon>
        <taxon>Papaveroideae</taxon>
        <taxon>Papaver</taxon>
    </lineage>
</organism>
<evidence type="ECO:0000313" key="3">
    <source>
        <dbReference type="Proteomes" id="UP001202328"/>
    </source>
</evidence>
<keyword evidence="1" id="KW-1133">Transmembrane helix</keyword>
<keyword evidence="3" id="KW-1185">Reference proteome</keyword>
<keyword evidence="1" id="KW-0472">Membrane</keyword>
<feature type="transmembrane region" description="Helical" evidence="1">
    <location>
        <begin position="6"/>
        <end position="26"/>
    </location>
</feature>